<keyword evidence="2" id="KW-0325">Glycoprotein</keyword>
<evidence type="ECO:0000259" key="3">
    <source>
        <dbReference type="Pfam" id="PF00135"/>
    </source>
</evidence>
<gene>
    <name evidence="4" type="ORF">NQ317_015588</name>
</gene>
<dbReference type="InterPro" id="IPR002018">
    <property type="entry name" value="CarbesteraseB"/>
</dbReference>
<dbReference type="SUPFAM" id="SSF53474">
    <property type="entry name" value="alpha/beta-Hydrolases"/>
    <property type="match status" value="1"/>
</dbReference>
<protein>
    <recommendedName>
        <fullName evidence="3">Carboxylesterase type B domain-containing protein</fullName>
    </recommendedName>
</protein>
<dbReference type="Pfam" id="PF00135">
    <property type="entry name" value="COesterase"/>
    <property type="match status" value="1"/>
</dbReference>
<sequence>GFYCKSAIQLQAWWLSIKISTGRPENPNNLIPVDIHWMSIRDPRTSSARPQSEFATIIWFHPGSFVTGTPAIWNPHTLVYRHRIIVVTVAYRLSVLGFFTTMDSEAPGNYALLDQQAAMHWVKKNIKLFGGNPDNICLMGYEAGATSIGLHMINSGSRNLFNKAIVMSGDFSSPSVYKSPQDYKREIEPLIPKHCEKTPTSKLIECMRHIDDPTWLIDQASQIDWRPMIVPATGNYSFLQDLPINYFERGEFNQIPFLTGYTDMEQVLEIGELTNITDFSSNKLKELLSKLVYDDITWFLDHITLMDRLKLKTEDVAAAASHVHLSALLEGIMVLLDILKHAPV</sequence>
<proteinExistence type="inferred from homology"/>
<accession>A0ABQ9JW64</accession>
<dbReference type="EMBL" id="JAPWTJ010000147">
    <property type="protein sequence ID" value="KAJ8982076.1"/>
    <property type="molecule type" value="Genomic_DNA"/>
</dbReference>
<feature type="domain" description="Carboxylesterase type B" evidence="3">
    <location>
        <begin position="43"/>
        <end position="295"/>
    </location>
</feature>
<organism evidence="4 5">
    <name type="scientific">Molorchus minor</name>
    <dbReference type="NCBI Taxonomy" id="1323400"/>
    <lineage>
        <taxon>Eukaryota</taxon>
        <taxon>Metazoa</taxon>
        <taxon>Ecdysozoa</taxon>
        <taxon>Arthropoda</taxon>
        <taxon>Hexapoda</taxon>
        <taxon>Insecta</taxon>
        <taxon>Pterygota</taxon>
        <taxon>Neoptera</taxon>
        <taxon>Endopterygota</taxon>
        <taxon>Coleoptera</taxon>
        <taxon>Polyphaga</taxon>
        <taxon>Cucujiformia</taxon>
        <taxon>Chrysomeloidea</taxon>
        <taxon>Cerambycidae</taxon>
        <taxon>Lamiinae</taxon>
        <taxon>Monochamini</taxon>
        <taxon>Molorchus</taxon>
    </lineage>
</organism>
<dbReference type="InterPro" id="IPR051093">
    <property type="entry name" value="Neuroligin/BSAL"/>
</dbReference>
<evidence type="ECO:0000256" key="2">
    <source>
        <dbReference type="ARBA" id="ARBA00023180"/>
    </source>
</evidence>
<feature type="non-terminal residue" evidence="4">
    <location>
        <position position="1"/>
    </location>
</feature>
<evidence type="ECO:0000313" key="5">
    <source>
        <dbReference type="Proteomes" id="UP001162164"/>
    </source>
</evidence>
<evidence type="ECO:0000256" key="1">
    <source>
        <dbReference type="ARBA" id="ARBA00005964"/>
    </source>
</evidence>
<keyword evidence="5" id="KW-1185">Reference proteome</keyword>
<reference evidence="4" key="1">
    <citation type="journal article" date="2023" name="Insect Mol. Biol.">
        <title>Genome sequencing provides insights into the evolution of gene families encoding plant cell wall-degrading enzymes in longhorned beetles.</title>
        <authorList>
            <person name="Shin N.R."/>
            <person name="Okamura Y."/>
            <person name="Kirsch R."/>
            <person name="Pauchet Y."/>
        </authorList>
    </citation>
    <scope>NUCLEOTIDE SEQUENCE</scope>
    <source>
        <strain evidence="4">MMC_N1</strain>
    </source>
</reference>
<comment type="caution">
    <text evidence="4">The sequence shown here is derived from an EMBL/GenBank/DDBJ whole genome shotgun (WGS) entry which is preliminary data.</text>
</comment>
<evidence type="ECO:0000313" key="4">
    <source>
        <dbReference type="EMBL" id="KAJ8982076.1"/>
    </source>
</evidence>
<name>A0ABQ9JW64_9CUCU</name>
<dbReference type="Gene3D" id="3.40.50.1820">
    <property type="entry name" value="alpha/beta hydrolase"/>
    <property type="match status" value="1"/>
</dbReference>
<comment type="similarity">
    <text evidence="1">Belongs to the type-B carboxylesterase/lipase family.</text>
</comment>
<dbReference type="PANTHER" id="PTHR43903">
    <property type="entry name" value="NEUROLIGIN"/>
    <property type="match status" value="1"/>
</dbReference>
<dbReference type="Proteomes" id="UP001162164">
    <property type="component" value="Unassembled WGS sequence"/>
</dbReference>
<dbReference type="InterPro" id="IPR029058">
    <property type="entry name" value="AB_hydrolase_fold"/>
</dbReference>